<accession>A0AA36CAX7</accession>
<reference evidence="2" key="1">
    <citation type="submission" date="2023-06" db="EMBL/GenBank/DDBJ databases">
        <authorList>
            <person name="Delattre M."/>
        </authorList>
    </citation>
    <scope>NUCLEOTIDE SEQUENCE</scope>
    <source>
        <strain evidence="2">AF72</strain>
    </source>
</reference>
<dbReference type="AlphaFoldDB" id="A0AA36CAX7"/>
<organism evidence="2 3">
    <name type="scientific">Mesorhabditis spiculigera</name>
    <dbReference type="NCBI Taxonomy" id="96644"/>
    <lineage>
        <taxon>Eukaryota</taxon>
        <taxon>Metazoa</taxon>
        <taxon>Ecdysozoa</taxon>
        <taxon>Nematoda</taxon>
        <taxon>Chromadorea</taxon>
        <taxon>Rhabditida</taxon>
        <taxon>Rhabditina</taxon>
        <taxon>Rhabditomorpha</taxon>
        <taxon>Rhabditoidea</taxon>
        <taxon>Rhabditidae</taxon>
        <taxon>Mesorhabditinae</taxon>
        <taxon>Mesorhabditis</taxon>
    </lineage>
</organism>
<feature type="non-terminal residue" evidence="2">
    <location>
        <position position="70"/>
    </location>
</feature>
<feature type="region of interest" description="Disordered" evidence="1">
    <location>
        <begin position="33"/>
        <end position="70"/>
    </location>
</feature>
<gene>
    <name evidence="2" type="ORF">MSPICULIGERA_LOCUS3711</name>
</gene>
<feature type="compositionally biased region" description="Pro residues" evidence="1">
    <location>
        <begin position="50"/>
        <end position="60"/>
    </location>
</feature>
<sequence length="70" mass="7775">MAVCDFTVTSEEDRRQFIDEVARRGVVVARTFQIENEPADGPEAVEPERQPVPPPPPPPEPLEDDDADTC</sequence>
<evidence type="ECO:0000313" key="2">
    <source>
        <dbReference type="EMBL" id="CAJ0565050.1"/>
    </source>
</evidence>
<dbReference type="EMBL" id="CATQJA010000955">
    <property type="protein sequence ID" value="CAJ0565050.1"/>
    <property type="molecule type" value="Genomic_DNA"/>
</dbReference>
<name>A0AA36CAX7_9BILA</name>
<keyword evidence="3" id="KW-1185">Reference proteome</keyword>
<proteinExistence type="predicted"/>
<protein>
    <submittedName>
        <fullName evidence="2">Uncharacterized protein</fullName>
    </submittedName>
</protein>
<dbReference type="Proteomes" id="UP001177023">
    <property type="component" value="Unassembled WGS sequence"/>
</dbReference>
<feature type="compositionally biased region" description="Acidic residues" evidence="1">
    <location>
        <begin position="61"/>
        <end position="70"/>
    </location>
</feature>
<comment type="caution">
    <text evidence="2">The sequence shown here is derived from an EMBL/GenBank/DDBJ whole genome shotgun (WGS) entry which is preliminary data.</text>
</comment>
<evidence type="ECO:0000313" key="3">
    <source>
        <dbReference type="Proteomes" id="UP001177023"/>
    </source>
</evidence>
<evidence type="ECO:0000256" key="1">
    <source>
        <dbReference type="SAM" id="MobiDB-lite"/>
    </source>
</evidence>